<sequence>MCRVFAMIPPHVERKVFEKWESNRGWRLYQRARGGNQLAKGLCRGLEALRSG</sequence>
<evidence type="ECO:0000313" key="2">
    <source>
        <dbReference type="Proteomes" id="UP000886501"/>
    </source>
</evidence>
<accession>A0ACB6Z0A5</accession>
<keyword evidence="2" id="KW-1185">Reference proteome</keyword>
<feature type="non-terminal residue" evidence="1">
    <location>
        <position position="52"/>
    </location>
</feature>
<organism evidence="1 2">
    <name type="scientific">Thelephora ganbajun</name>
    <name type="common">Ganba fungus</name>
    <dbReference type="NCBI Taxonomy" id="370292"/>
    <lineage>
        <taxon>Eukaryota</taxon>
        <taxon>Fungi</taxon>
        <taxon>Dikarya</taxon>
        <taxon>Basidiomycota</taxon>
        <taxon>Agaricomycotina</taxon>
        <taxon>Agaricomycetes</taxon>
        <taxon>Thelephorales</taxon>
        <taxon>Thelephoraceae</taxon>
        <taxon>Thelephora</taxon>
    </lineage>
</organism>
<name>A0ACB6Z0A5_THEGA</name>
<comment type="caution">
    <text evidence="1">The sequence shown here is derived from an EMBL/GenBank/DDBJ whole genome shotgun (WGS) entry which is preliminary data.</text>
</comment>
<gene>
    <name evidence="1" type="ORF">BDM02DRAFT_3123842</name>
</gene>
<dbReference type="EMBL" id="MU118284">
    <property type="protein sequence ID" value="KAF9643101.1"/>
    <property type="molecule type" value="Genomic_DNA"/>
</dbReference>
<reference evidence="1" key="1">
    <citation type="submission" date="2019-10" db="EMBL/GenBank/DDBJ databases">
        <authorList>
            <consortium name="DOE Joint Genome Institute"/>
            <person name="Kuo A."/>
            <person name="Miyauchi S."/>
            <person name="Kiss E."/>
            <person name="Drula E."/>
            <person name="Kohler A."/>
            <person name="Sanchez-Garcia M."/>
            <person name="Andreopoulos B."/>
            <person name="Barry K.W."/>
            <person name="Bonito G."/>
            <person name="Buee M."/>
            <person name="Carver A."/>
            <person name="Chen C."/>
            <person name="Cichocki N."/>
            <person name="Clum A."/>
            <person name="Culley D."/>
            <person name="Crous P.W."/>
            <person name="Fauchery L."/>
            <person name="Girlanda M."/>
            <person name="Hayes R."/>
            <person name="Keri Z."/>
            <person name="Labutti K."/>
            <person name="Lipzen A."/>
            <person name="Lombard V."/>
            <person name="Magnuson J."/>
            <person name="Maillard F."/>
            <person name="Morin E."/>
            <person name="Murat C."/>
            <person name="Nolan M."/>
            <person name="Ohm R."/>
            <person name="Pangilinan J."/>
            <person name="Pereira M."/>
            <person name="Perotto S."/>
            <person name="Peter M."/>
            <person name="Riley R."/>
            <person name="Sitrit Y."/>
            <person name="Stielow B."/>
            <person name="Szollosi G."/>
            <person name="Zifcakova L."/>
            <person name="Stursova M."/>
            <person name="Spatafora J.W."/>
            <person name="Tedersoo L."/>
            <person name="Vaario L.-M."/>
            <person name="Yamada A."/>
            <person name="Yan M."/>
            <person name="Wang P."/>
            <person name="Xu J."/>
            <person name="Bruns T."/>
            <person name="Baldrian P."/>
            <person name="Vilgalys R."/>
            <person name="Henrissat B."/>
            <person name="Grigoriev I.V."/>
            <person name="Hibbett D."/>
            <person name="Nagy L.G."/>
            <person name="Martin F.M."/>
        </authorList>
    </citation>
    <scope>NUCLEOTIDE SEQUENCE</scope>
    <source>
        <strain evidence="1">P2</strain>
    </source>
</reference>
<proteinExistence type="predicted"/>
<reference evidence="1" key="2">
    <citation type="journal article" date="2020" name="Nat. Commun.">
        <title>Large-scale genome sequencing of mycorrhizal fungi provides insights into the early evolution of symbiotic traits.</title>
        <authorList>
            <person name="Miyauchi S."/>
            <person name="Kiss E."/>
            <person name="Kuo A."/>
            <person name="Drula E."/>
            <person name="Kohler A."/>
            <person name="Sanchez-Garcia M."/>
            <person name="Morin E."/>
            <person name="Andreopoulos B."/>
            <person name="Barry K.W."/>
            <person name="Bonito G."/>
            <person name="Buee M."/>
            <person name="Carver A."/>
            <person name="Chen C."/>
            <person name="Cichocki N."/>
            <person name="Clum A."/>
            <person name="Culley D."/>
            <person name="Crous P.W."/>
            <person name="Fauchery L."/>
            <person name="Girlanda M."/>
            <person name="Hayes R.D."/>
            <person name="Keri Z."/>
            <person name="LaButti K."/>
            <person name="Lipzen A."/>
            <person name="Lombard V."/>
            <person name="Magnuson J."/>
            <person name="Maillard F."/>
            <person name="Murat C."/>
            <person name="Nolan M."/>
            <person name="Ohm R.A."/>
            <person name="Pangilinan J."/>
            <person name="Pereira M.F."/>
            <person name="Perotto S."/>
            <person name="Peter M."/>
            <person name="Pfister S."/>
            <person name="Riley R."/>
            <person name="Sitrit Y."/>
            <person name="Stielow J.B."/>
            <person name="Szollosi G."/>
            <person name="Zifcakova L."/>
            <person name="Stursova M."/>
            <person name="Spatafora J.W."/>
            <person name="Tedersoo L."/>
            <person name="Vaario L.M."/>
            <person name="Yamada A."/>
            <person name="Yan M."/>
            <person name="Wang P."/>
            <person name="Xu J."/>
            <person name="Bruns T."/>
            <person name="Baldrian P."/>
            <person name="Vilgalys R."/>
            <person name="Dunand C."/>
            <person name="Henrissat B."/>
            <person name="Grigoriev I.V."/>
            <person name="Hibbett D."/>
            <person name="Nagy L.G."/>
            <person name="Martin F.M."/>
        </authorList>
    </citation>
    <scope>NUCLEOTIDE SEQUENCE</scope>
    <source>
        <strain evidence="1">P2</strain>
    </source>
</reference>
<evidence type="ECO:0000313" key="1">
    <source>
        <dbReference type="EMBL" id="KAF9643101.1"/>
    </source>
</evidence>
<protein>
    <submittedName>
        <fullName evidence="1">Uncharacterized protein</fullName>
    </submittedName>
</protein>
<dbReference type="Proteomes" id="UP000886501">
    <property type="component" value="Unassembled WGS sequence"/>
</dbReference>